<reference evidence="3 4" key="1">
    <citation type="journal article" date="2009" name="Stand. Genomic Sci.">
        <title>Complete genome sequence of Streptobacillus moniliformis type strain (9901T).</title>
        <authorList>
            <person name="Nolan M."/>
            <person name="Gronow S."/>
            <person name="Lapidus A."/>
            <person name="Ivanova N."/>
            <person name="Copeland A."/>
            <person name="Lucas S."/>
            <person name="Del Rio T.G."/>
            <person name="Chen F."/>
            <person name="Tice H."/>
            <person name="Pitluck S."/>
            <person name="Cheng J.F."/>
            <person name="Sims D."/>
            <person name="Meincke L."/>
            <person name="Bruce D."/>
            <person name="Goodwin L."/>
            <person name="Brettin T."/>
            <person name="Han C."/>
            <person name="Detter J.C."/>
            <person name="Ovchinikova G."/>
            <person name="Pati A."/>
            <person name="Mavromatis K."/>
            <person name="Mikhailova N."/>
            <person name="Chen A."/>
            <person name="Palaniappan K."/>
            <person name="Land M."/>
            <person name="Hauser L."/>
            <person name="Chang Y.J."/>
            <person name="Jeffries C.D."/>
            <person name="Rohde M."/>
            <person name="Sproer C."/>
            <person name="Goker M."/>
            <person name="Bristow J."/>
            <person name="Eisen J.A."/>
            <person name="Markowitz V."/>
            <person name="Hugenholtz P."/>
            <person name="Kyrpides N.C."/>
            <person name="Klenk H.P."/>
            <person name="Chain P."/>
        </authorList>
    </citation>
    <scope>NUCLEOTIDE SEQUENCE [LARGE SCALE GENOMIC DNA]</scope>
    <source>
        <strain evidence="4">ATCC 14647 / DSM 12112 / NCTC 10651 / 9901</strain>
    </source>
</reference>
<dbReference type="RefSeq" id="WP_012858843.1">
    <property type="nucleotide sequence ID" value="NC_013515.1"/>
</dbReference>
<dbReference type="GeneID" id="29673710"/>
<dbReference type="HOGENOM" id="CLU_009583_2_0_0"/>
<keyword evidence="3" id="KW-0808">Transferase</keyword>
<dbReference type="EMBL" id="CP001779">
    <property type="protein sequence ID" value="ACZ01293.1"/>
    <property type="molecule type" value="Genomic_DNA"/>
</dbReference>
<dbReference type="SUPFAM" id="SSF53756">
    <property type="entry name" value="UDP-Glycosyltransferase/glycogen phosphorylase"/>
    <property type="match status" value="1"/>
</dbReference>
<dbReference type="STRING" id="519441.Smon_0825"/>
<dbReference type="AlphaFoldDB" id="D1AYB7"/>
<dbReference type="GO" id="GO:0016757">
    <property type="term" value="F:glycosyltransferase activity"/>
    <property type="evidence" value="ECO:0007669"/>
    <property type="project" value="InterPro"/>
</dbReference>
<evidence type="ECO:0000313" key="4">
    <source>
        <dbReference type="Proteomes" id="UP000002072"/>
    </source>
</evidence>
<dbReference type="PANTHER" id="PTHR45947:SF3">
    <property type="entry name" value="SULFOQUINOVOSYL TRANSFERASE SQD2"/>
    <property type="match status" value="1"/>
</dbReference>
<gene>
    <name evidence="3" type="ordered locus">Smon_0825</name>
</gene>
<dbReference type="Gene3D" id="3.40.50.2000">
    <property type="entry name" value="Glycogen Phosphorylase B"/>
    <property type="match status" value="2"/>
</dbReference>
<accession>D1AYB7</accession>
<feature type="domain" description="Glycosyl transferase family 1" evidence="1">
    <location>
        <begin position="198"/>
        <end position="348"/>
    </location>
</feature>
<protein>
    <submittedName>
        <fullName evidence="3">Glycosyl transferase group 1</fullName>
    </submittedName>
</protein>
<dbReference type="Proteomes" id="UP000002072">
    <property type="component" value="Chromosome"/>
</dbReference>
<sequence>MKIGLFSDTYLPHANGVAVCVYTLKKGLEELGHDVYVITCNDSMKLTMEDKVIKLPSILLKDFYNYSVTGPFHFSGFNEIRKLNLDIIHIHTEFGVSILGRILSKMLGIPLIYTYHTMLEDYVHYINFMNIDILNKPFVKFVEMISKMYCYPSNAVIVPSKKTYDLLMKYSIKNTDIRVLPSGIDLERFKNPNKENIEKLRKHFNLEGKKVMMYLGRVAKEKNIEIILETIKNRKDITLLVVGEGPEFKHFKEKYDLENIIFCGKKEYSEVPDYYNLADGFISASTSETQGLTFIEAMSTGRVLFCSDKVVLKDLLFENENGYFFESIEELNEKIDLFYSQDLDKRKLMMNKSIEISEKYDLKLFIKKVEYIYIDNLGKIYRIQKIKLNKDGSFRVHIRNRRYKISKELFNKLNLKVNNKIDKSTLMLIRENKL</sequence>
<dbReference type="PANTHER" id="PTHR45947">
    <property type="entry name" value="SULFOQUINOVOSYL TRANSFERASE SQD2"/>
    <property type="match status" value="1"/>
</dbReference>
<dbReference type="CAZy" id="GT4">
    <property type="family name" value="Glycosyltransferase Family 4"/>
</dbReference>
<dbReference type="KEGG" id="smf:Smon_0825"/>
<evidence type="ECO:0000259" key="1">
    <source>
        <dbReference type="Pfam" id="PF00534"/>
    </source>
</evidence>
<keyword evidence="4" id="KW-1185">Reference proteome</keyword>
<dbReference type="eggNOG" id="COG0438">
    <property type="taxonomic scope" value="Bacteria"/>
</dbReference>
<organism evidence="3 4">
    <name type="scientific">Streptobacillus moniliformis (strain ATCC 14647 / DSM 12112 / NCTC 10651 / 9901)</name>
    <dbReference type="NCBI Taxonomy" id="519441"/>
    <lineage>
        <taxon>Bacteria</taxon>
        <taxon>Fusobacteriati</taxon>
        <taxon>Fusobacteriota</taxon>
        <taxon>Fusobacteriia</taxon>
        <taxon>Fusobacteriales</taxon>
        <taxon>Leptotrichiaceae</taxon>
        <taxon>Streptobacillus</taxon>
    </lineage>
</organism>
<name>D1AYB7_STRM9</name>
<dbReference type="InterPro" id="IPR028098">
    <property type="entry name" value="Glyco_trans_4-like_N"/>
</dbReference>
<dbReference type="Pfam" id="PF00534">
    <property type="entry name" value="Glycos_transf_1"/>
    <property type="match status" value="1"/>
</dbReference>
<feature type="domain" description="Glycosyltransferase subfamily 4-like N-terminal" evidence="2">
    <location>
        <begin position="15"/>
        <end position="188"/>
    </location>
</feature>
<dbReference type="InterPro" id="IPR050194">
    <property type="entry name" value="Glycosyltransferase_grp1"/>
</dbReference>
<dbReference type="InterPro" id="IPR001296">
    <property type="entry name" value="Glyco_trans_1"/>
</dbReference>
<evidence type="ECO:0000259" key="2">
    <source>
        <dbReference type="Pfam" id="PF13439"/>
    </source>
</evidence>
<dbReference type="OrthoDB" id="9802525at2"/>
<evidence type="ECO:0000313" key="3">
    <source>
        <dbReference type="EMBL" id="ACZ01293.1"/>
    </source>
</evidence>
<proteinExistence type="predicted"/>
<dbReference type="Pfam" id="PF13439">
    <property type="entry name" value="Glyco_transf_4"/>
    <property type="match status" value="1"/>
</dbReference>